<evidence type="ECO:0000256" key="4">
    <source>
        <dbReference type="ARBA" id="ARBA00023004"/>
    </source>
</evidence>
<keyword evidence="3" id="KW-0479">Metal-binding</keyword>
<dbReference type="CDD" id="cd08916">
    <property type="entry name" value="TrHb3_P"/>
    <property type="match status" value="1"/>
</dbReference>
<proteinExistence type="predicted"/>
<dbReference type="GO" id="GO:0019825">
    <property type="term" value="F:oxygen binding"/>
    <property type="evidence" value="ECO:0007669"/>
    <property type="project" value="InterPro"/>
</dbReference>
<dbReference type="InterPro" id="IPR001486">
    <property type="entry name" value="Hemoglobin_trunc"/>
</dbReference>
<evidence type="ECO:0000256" key="2">
    <source>
        <dbReference type="ARBA" id="ARBA00022617"/>
    </source>
</evidence>
<reference evidence="5 6" key="1">
    <citation type="submission" date="2018-07" db="EMBL/GenBank/DDBJ databases">
        <title>Dyella monticola sp. nov. and Dyella psychrodurans sp. nov. isolated from monsoon evergreen broad-leaved forest soil of Dinghu Mountain, China.</title>
        <authorList>
            <person name="Gao Z."/>
            <person name="Qiu L."/>
        </authorList>
    </citation>
    <scope>NUCLEOTIDE SEQUENCE [LARGE SCALE GENOMIC DNA]</scope>
    <source>
        <strain evidence="5 6">4G-K06</strain>
    </source>
</reference>
<evidence type="ECO:0000313" key="6">
    <source>
        <dbReference type="Proteomes" id="UP000254258"/>
    </source>
</evidence>
<dbReference type="InterPro" id="IPR012292">
    <property type="entry name" value="Globin/Proto"/>
</dbReference>
<evidence type="ECO:0000256" key="1">
    <source>
        <dbReference type="ARBA" id="ARBA00022448"/>
    </source>
</evidence>
<evidence type="ECO:0000256" key="3">
    <source>
        <dbReference type="ARBA" id="ARBA00022723"/>
    </source>
</evidence>
<dbReference type="SUPFAM" id="SSF46458">
    <property type="entry name" value="Globin-like"/>
    <property type="match status" value="1"/>
</dbReference>
<evidence type="ECO:0000313" key="5">
    <source>
        <dbReference type="EMBL" id="RDS82874.1"/>
    </source>
</evidence>
<dbReference type="OrthoDB" id="25954at2"/>
<keyword evidence="6" id="KW-1185">Reference proteome</keyword>
<protein>
    <submittedName>
        <fullName evidence="5">Group III truncated hemoglobin</fullName>
    </submittedName>
</protein>
<comment type="caution">
    <text evidence="5">The sequence shown here is derived from an EMBL/GenBank/DDBJ whole genome shotgun (WGS) entry which is preliminary data.</text>
</comment>
<gene>
    <name evidence="5" type="ORF">DWU98_06965</name>
</gene>
<dbReference type="Pfam" id="PF01152">
    <property type="entry name" value="Bac_globin"/>
    <property type="match status" value="1"/>
</dbReference>
<dbReference type="GO" id="GO:0020037">
    <property type="term" value="F:heme binding"/>
    <property type="evidence" value="ECO:0007669"/>
    <property type="project" value="InterPro"/>
</dbReference>
<dbReference type="AlphaFoldDB" id="A0A370X385"/>
<sequence length="133" mass="15172">MSSLDETQIAQLVDRFYEKVRVDPSLGPVFNAAVHDWNEHKHRLVSFWSSVALRAGSYRGNPMAVHRAQPIRLEHFARWLVLWRETTTELLDEDAAAQMIEHAERIGRSLRLGLGLPEHLQARPMAISIVGKP</sequence>
<dbReference type="Proteomes" id="UP000254258">
    <property type="component" value="Unassembled WGS sequence"/>
</dbReference>
<accession>A0A370X385</accession>
<keyword evidence="1" id="KW-0813">Transport</keyword>
<dbReference type="EMBL" id="QRBE01000003">
    <property type="protein sequence ID" value="RDS82874.1"/>
    <property type="molecule type" value="Genomic_DNA"/>
</dbReference>
<dbReference type="RefSeq" id="WP_115494784.1">
    <property type="nucleotide sequence ID" value="NZ_QRBE01000003.1"/>
</dbReference>
<name>A0A370X385_9GAMM</name>
<dbReference type="InterPro" id="IPR009050">
    <property type="entry name" value="Globin-like_sf"/>
</dbReference>
<dbReference type="Gene3D" id="1.10.490.10">
    <property type="entry name" value="Globins"/>
    <property type="match status" value="1"/>
</dbReference>
<keyword evidence="2" id="KW-0349">Heme</keyword>
<organism evidence="5 6">
    <name type="scientific">Dyella monticola</name>
    <dbReference type="NCBI Taxonomy" id="1927958"/>
    <lineage>
        <taxon>Bacteria</taxon>
        <taxon>Pseudomonadati</taxon>
        <taxon>Pseudomonadota</taxon>
        <taxon>Gammaproteobacteria</taxon>
        <taxon>Lysobacterales</taxon>
        <taxon>Rhodanobacteraceae</taxon>
        <taxon>Dyella</taxon>
    </lineage>
</organism>
<dbReference type="GO" id="GO:0046872">
    <property type="term" value="F:metal ion binding"/>
    <property type="evidence" value="ECO:0007669"/>
    <property type="project" value="UniProtKB-KW"/>
</dbReference>
<keyword evidence="4" id="KW-0408">Iron</keyword>